<dbReference type="STRING" id="1348624.GCA_001591545_01407"/>
<dbReference type="Pfam" id="PF01869">
    <property type="entry name" value="BcrAD_BadFG"/>
    <property type="match status" value="1"/>
</dbReference>
<dbReference type="CDD" id="cd24007">
    <property type="entry name" value="ASKHA_NBD_eukNAGK-like"/>
    <property type="match status" value="1"/>
</dbReference>
<dbReference type="RefSeq" id="WP_066138849.1">
    <property type="nucleotide sequence ID" value="NZ_CBCSGM010000001.1"/>
</dbReference>
<dbReference type="Proteomes" id="UP000249134">
    <property type="component" value="Chromosome 1"/>
</dbReference>
<dbReference type="AlphaFoldDB" id="A0A2X4WP40"/>
<dbReference type="SUPFAM" id="SSF53067">
    <property type="entry name" value="Actin-like ATPase domain"/>
    <property type="match status" value="1"/>
</dbReference>
<sequence length="326" mass="36447">MQRSYVIGLEGGGTKTRVMLTDLQGRVLSYQEAGSAHPNKDPHAKQHIQEVVLGAIKEANVERDQAQYFVAGLPGYEQRQDLEWANPLTEIPGLSCPRLIVNDSEVGHAGAFLFEPGIMAISGTGSNVMGRTEDERILFNGSFGHYARTAARFLSYDAVYQILAGQIKHEDQPLKKKVMQFWNVKTSHEFRGRASQQFIENRMERDRQFGLMAPLLTEAALENVPLAKKVCDEAVHSLEIGIRLLGGSFEAEIVKVCYIGSVIRSTYIRQHLTEKLQKNANKKYQVVEPSLSPVAGAIVMALKQCEIKIENKLLIHLLQHPQSRIN</sequence>
<evidence type="ECO:0000313" key="3">
    <source>
        <dbReference type="Proteomes" id="UP000249134"/>
    </source>
</evidence>
<dbReference type="Gene3D" id="3.30.420.40">
    <property type="match status" value="2"/>
</dbReference>
<dbReference type="InterPro" id="IPR039758">
    <property type="entry name" value="NAGK-like"/>
</dbReference>
<accession>A0A2X4WP40</accession>
<proteinExistence type="predicted"/>
<dbReference type="InterPro" id="IPR043129">
    <property type="entry name" value="ATPase_NBD"/>
</dbReference>
<dbReference type="GO" id="GO:0045127">
    <property type="term" value="F:N-acetylglucosamine kinase activity"/>
    <property type="evidence" value="ECO:0007669"/>
    <property type="project" value="InterPro"/>
</dbReference>
<feature type="domain" description="ATPase BadF/BadG/BcrA/BcrD type" evidence="1">
    <location>
        <begin position="7"/>
        <end position="301"/>
    </location>
</feature>
<name>A0A2X4WP40_LEDLE</name>
<dbReference type="EMBL" id="LS483476">
    <property type="protein sequence ID" value="SQI59400.1"/>
    <property type="molecule type" value="Genomic_DNA"/>
</dbReference>
<evidence type="ECO:0000259" key="1">
    <source>
        <dbReference type="Pfam" id="PF01869"/>
    </source>
</evidence>
<gene>
    <name evidence="2" type="ORF">NCTC4824_02356</name>
</gene>
<keyword evidence="2" id="KW-0808">Transferase</keyword>
<dbReference type="InterPro" id="IPR002731">
    <property type="entry name" value="ATPase_BadF"/>
</dbReference>
<keyword evidence="3" id="KW-1185">Reference proteome</keyword>
<keyword evidence="2" id="KW-0418">Kinase</keyword>
<protein>
    <submittedName>
        <fullName evidence="2">N-acetylglucosamine kinase</fullName>
    </submittedName>
</protein>
<evidence type="ECO:0000313" key="2">
    <source>
        <dbReference type="EMBL" id="SQI59400.1"/>
    </source>
</evidence>
<dbReference type="KEGG" id="blen:NCTC4824_02356"/>
<dbReference type="PANTHER" id="PTHR12862">
    <property type="entry name" value="BADF TYPE ATPASE DOMAIN-CONTAINING PROTEIN"/>
    <property type="match status" value="1"/>
</dbReference>
<reference evidence="2 3" key="1">
    <citation type="submission" date="2018-06" db="EMBL/GenBank/DDBJ databases">
        <authorList>
            <consortium name="Pathogen Informatics"/>
            <person name="Doyle S."/>
        </authorList>
    </citation>
    <scope>NUCLEOTIDE SEQUENCE [LARGE SCALE GENOMIC DNA]</scope>
    <source>
        <strain evidence="2 3">NCTC4824</strain>
    </source>
</reference>
<organism evidence="2 3">
    <name type="scientific">Lederbergia lenta</name>
    <name type="common">Bacillus lentus</name>
    <dbReference type="NCBI Taxonomy" id="1467"/>
    <lineage>
        <taxon>Bacteria</taxon>
        <taxon>Bacillati</taxon>
        <taxon>Bacillota</taxon>
        <taxon>Bacilli</taxon>
        <taxon>Bacillales</taxon>
        <taxon>Bacillaceae</taxon>
        <taxon>Lederbergia</taxon>
    </lineage>
</organism>
<dbReference type="PANTHER" id="PTHR12862:SF0">
    <property type="entry name" value="N-ACETYL-D-GLUCOSAMINE KINASE"/>
    <property type="match status" value="1"/>
</dbReference>